<name>A0A915KGN9_ROMCU</name>
<dbReference type="AlphaFoldDB" id="A0A915KGN9"/>
<keyword evidence="1" id="KW-1185">Reference proteome</keyword>
<accession>A0A915KGN9</accession>
<evidence type="ECO:0000313" key="2">
    <source>
        <dbReference type="WBParaSite" id="nRc.2.0.1.t37124-RA"/>
    </source>
</evidence>
<reference evidence="2" key="1">
    <citation type="submission" date="2022-11" db="UniProtKB">
        <authorList>
            <consortium name="WormBaseParasite"/>
        </authorList>
    </citation>
    <scope>IDENTIFICATION</scope>
</reference>
<sequence>MIHFMGSCPHCFPKIESFAFQRSENGVWRATNGNEIKLVDRRVGSFTNLERQVLEKIVMSRLQKMNLGCAIVKPKESLPLRQRRLKYNKRKAQTVNVIDKKKLSDSKWDADNSSPAICLQQIAPAPMQSGQQVFGVPLSQCVEYELSTAYEQQLQNQPIKTSQLPHHRRNYEMHKMSADQVLLFPSASAAHLPFVAPSNNRDNLVFKYNSHQSQQRDRMGSSYSTPSCSRLPSTSTYVQNSVGRYTSQKFSDSQLLLEPIFSRERNDAFCADQKDQSSAQCEQMTKLSLSDRASVESSASYAAKLCSSRSSVYTSQEDSPFMDKQHGLSNDSLFGGCGSPSSKSDSSLFNMEPEAKRVPRIVQTCTDYLKEYDVTGYCYSPFNGKRYTVEER</sequence>
<evidence type="ECO:0000313" key="1">
    <source>
        <dbReference type="Proteomes" id="UP000887565"/>
    </source>
</evidence>
<proteinExistence type="predicted"/>
<protein>
    <submittedName>
        <fullName evidence="2">Uncharacterized protein</fullName>
    </submittedName>
</protein>
<dbReference type="Proteomes" id="UP000887565">
    <property type="component" value="Unplaced"/>
</dbReference>
<organism evidence="1 2">
    <name type="scientific">Romanomermis culicivorax</name>
    <name type="common">Nematode worm</name>
    <dbReference type="NCBI Taxonomy" id="13658"/>
    <lineage>
        <taxon>Eukaryota</taxon>
        <taxon>Metazoa</taxon>
        <taxon>Ecdysozoa</taxon>
        <taxon>Nematoda</taxon>
        <taxon>Enoplea</taxon>
        <taxon>Dorylaimia</taxon>
        <taxon>Mermithida</taxon>
        <taxon>Mermithoidea</taxon>
        <taxon>Mermithidae</taxon>
        <taxon>Romanomermis</taxon>
    </lineage>
</organism>
<dbReference type="WBParaSite" id="nRc.2.0.1.t37124-RA">
    <property type="protein sequence ID" value="nRc.2.0.1.t37124-RA"/>
    <property type="gene ID" value="nRc.2.0.1.g37124"/>
</dbReference>